<dbReference type="Proteomes" id="UP000199125">
    <property type="component" value="Unassembled WGS sequence"/>
</dbReference>
<dbReference type="CDD" id="cd00082">
    <property type="entry name" value="HisKA"/>
    <property type="match status" value="1"/>
</dbReference>
<keyword evidence="4" id="KW-0808">Transferase</keyword>
<name>A0A1H6LAR1_9RHOB</name>
<dbReference type="GO" id="GO:0000155">
    <property type="term" value="F:phosphorelay sensor kinase activity"/>
    <property type="evidence" value="ECO:0007669"/>
    <property type="project" value="InterPro"/>
</dbReference>
<dbReference type="SUPFAM" id="SSF55874">
    <property type="entry name" value="ATPase domain of HSP90 chaperone/DNA topoisomerase II/histidine kinase"/>
    <property type="match status" value="1"/>
</dbReference>
<organism evidence="10 11">
    <name type="scientific">Paracoccus alkenifer</name>
    <dbReference type="NCBI Taxonomy" id="65735"/>
    <lineage>
        <taxon>Bacteria</taxon>
        <taxon>Pseudomonadati</taxon>
        <taxon>Pseudomonadota</taxon>
        <taxon>Alphaproteobacteria</taxon>
        <taxon>Rhodobacterales</taxon>
        <taxon>Paracoccaceae</taxon>
        <taxon>Paracoccus</taxon>
    </lineage>
</organism>
<dbReference type="AlphaFoldDB" id="A0A1H6LAR1"/>
<dbReference type="PANTHER" id="PTHR43065">
    <property type="entry name" value="SENSOR HISTIDINE KINASE"/>
    <property type="match status" value="1"/>
</dbReference>
<reference evidence="11" key="1">
    <citation type="submission" date="2016-10" db="EMBL/GenBank/DDBJ databases">
        <authorList>
            <person name="Varghese N."/>
            <person name="Submissions S."/>
        </authorList>
    </citation>
    <scope>NUCLEOTIDE SEQUENCE [LARGE SCALE GENOMIC DNA]</scope>
    <source>
        <strain evidence="11">DSM 11593</strain>
    </source>
</reference>
<dbReference type="SMART" id="SM00388">
    <property type="entry name" value="HisKA"/>
    <property type="match status" value="1"/>
</dbReference>
<dbReference type="EC" id="2.7.13.3" evidence="2"/>
<comment type="catalytic activity">
    <reaction evidence="1">
        <text>ATP + protein L-histidine = ADP + protein N-phospho-L-histidine.</text>
        <dbReference type="EC" id="2.7.13.3"/>
    </reaction>
</comment>
<dbReference type="PANTHER" id="PTHR43065:SF10">
    <property type="entry name" value="PEROXIDE STRESS-ACTIVATED HISTIDINE KINASE MAK3"/>
    <property type="match status" value="1"/>
</dbReference>
<keyword evidence="11" id="KW-1185">Reference proteome</keyword>
<accession>A0A1H6LAR1</accession>
<dbReference type="SUPFAM" id="SSF55785">
    <property type="entry name" value="PYP-like sensor domain (PAS domain)"/>
    <property type="match status" value="1"/>
</dbReference>
<dbReference type="InterPro" id="IPR003594">
    <property type="entry name" value="HATPase_dom"/>
</dbReference>
<dbReference type="PROSITE" id="PS50109">
    <property type="entry name" value="HIS_KIN"/>
    <property type="match status" value="1"/>
</dbReference>
<dbReference type="SMART" id="SM00387">
    <property type="entry name" value="HATPase_c"/>
    <property type="match status" value="1"/>
</dbReference>
<evidence type="ECO:0000256" key="7">
    <source>
        <dbReference type="ARBA" id="ARBA00022840"/>
    </source>
</evidence>
<feature type="domain" description="Histidine kinase" evidence="9">
    <location>
        <begin position="146"/>
        <end position="359"/>
    </location>
</feature>
<dbReference type="Gene3D" id="1.10.287.130">
    <property type="match status" value="1"/>
</dbReference>
<dbReference type="PRINTS" id="PR00344">
    <property type="entry name" value="BCTRLSENSOR"/>
</dbReference>
<evidence type="ECO:0000256" key="3">
    <source>
        <dbReference type="ARBA" id="ARBA00022553"/>
    </source>
</evidence>
<sequence>MSAVSRAAPVPDPAQALESLPLPIACFDAAGRWASLNDAAEQWLNLSSTGVRGLAPEDRALIARLRTDPGLGALVAQAALADKPVVHTAVQFQTSDRADRWTTRQAALHLRALPGGGVVAAILPATGDDAAMPRRAARSAIGMAEMLAHEIRNPLAGIRGAAQLLAGDLPAQDRELADLIVAESRRIVALLDEVERFGDTSAPRLQAVNIHDVVERARRSILLGGASARIVADYDPSLPPALADPDRIMQVALNLLQNAVQAVSGAAPGTICLRTGWDGALRNADGTPLPIRIEIEDDGPGIPAHIADHVFEPFVSGRENGTGLGLALAGKIVTDHGGLIRAESRPGRTVLRVSLPQAGRGGL</sequence>
<gene>
    <name evidence="10" type="ORF">SAMN04488075_1227</name>
</gene>
<evidence type="ECO:0000259" key="9">
    <source>
        <dbReference type="PROSITE" id="PS50109"/>
    </source>
</evidence>
<dbReference type="STRING" id="65735.SAMN04488075_1227"/>
<evidence type="ECO:0000256" key="4">
    <source>
        <dbReference type="ARBA" id="ARBA00022679"/>
    </source>
</evidence>
<evidence type="ECO:0000256" key="2">
    <source>
        <dbReference type="ARBA" id="ARBA00012438"/>
    </source>
</evidence>
<keyword evidence="3" id="KW-0597">Phosphoprotein</keyword>
<dbReference type="Gene3D" id="3.30.565.10">
    <property type="entry name" value="Histidine kinase-like ATPase, C-terminal domain"/>
    <property type="match status" value="1"/>
</dbReference>
<protein>
    <recommendedName>
        <fullName evidence="2">histidine kinase</fullName>
        <ecNumber evidence="2">2.7.13.3</ecNumber>
    </recommendedName>
</protein>
<dbReference type="Pfam" id="PF00512">
    <property type="entry name" value="HisKA"/>
    <property type="match status" value="1"/>
</dbReference>
<dbReference type="InterPro" id="IPR036890">
    <property type="entry name" value="HATPase_C_sf"/>
</dbReference>
<dbReference type="InterPro" id="IPR004358">
    <property type="entry name" value="Sig_transdc_His_kin-like_C"/>
</dbReference>
<dbReference type="OrthoDB" id="9789238at2"/>
<proteinExistence type="predicted"/>
<dbReference type="Pfam" id="PF02518">
    <property type="entry name" value="HATPase_c"/>
    <property type="match status" value="1"/>
</dbReference>
<keyword evidence="5" id="KW-0547">Nucleotide-binding</keyword>
<keyword evidence="6 10" id="KW-0418">Kinase</keyword>
<dbReference type="RefSeq" id="WP_090846438.1">
    <property type="nucleotide sequence ID" value="NZ_FNXG01000002.1"/>
</dbReference>
<dbReference type="EMBL" id="FNXG01000002">
    <property type="protein sequence ID" value="SEH81591.1"/>
    <property type="molecule type" value="Genomic_DNA"/>
</dbReference>
<dbReference type="InterPro" id="IPR005467">
    <property type="entry name" value="His_kinase_dom"/>
</dbReference>
<keyword evidence="8" id="KW-0902">Two-component regulatory system</keyword>
<evidence type="ECO:0000256" key="1">
    <source>
        <dbReference type="ARBA" id="ARBA00000085"/>
    </source>
</evidence>
<evidence type="ECO:0000313" key="11">
    <source>
        <dbReference type="Proteomes" id="UP000199125"/>
    </source>
</evidence>
<evidence type="ECO:0000256" key="5">
    <source>
        <dbReference type="ARBA" id="ARBA00022741"/>
    </source>
</evidence>
<evidence type="ECO:0000313" key="10">
    <source>
        <dbReference type="EMBL" id="SEH81591.1"/>
    </source>
</evidence>
<evidence type="ECO:0000256" key="6">
    <source>
        <dbReference type="ARBA" id="ARBA00022777"/>
    </source>
</evidence>
<dbReference type="GO" id="GO:0005524">
    <property type="term" value="F:ATP binding"/>
    <property type="evidence" value="ECO:0007669"/>
    <property type="project" value="UniProtKB-KW"/>
</dbReference>
<dbReference type="InterPro" id="IPR035965">
    <property type="entry name" value="PAS-like_dom_sf"/>
</dbReference>
<dbReference type="InterPro" id="IPR036097">
    <property type="entry name" value="HisK_dim/P_sf"/>
</dbReference>
<keyword evidence="7" id="KW-0067">ATP-binding</keyword>
<dbReference type="InterPro" id="IPR003661">
    <property type="entry name" value="HisK_dim/P_dom"/>
</dbReference>
<evidence type="ECO:0000256" key="8">
    <source>
        <dbReference type="ARBA" id="ARBA00023012"/>
    </source>
</evidence>
<dbReference type="SUPFAM" id="SSF47384">
    <property type="entry name" value="Homodimeric domain of signal transducing histidine kinase"/>
    <property type="match status" value="1"/>
</dbReference>